<evidence type="ECO:0000259" key="19">
    <source>
        <dbReference type="PROSITE" id="PS51136"/>
    </source>
</evidence>
<evidence type="ECO:0000256" key="1">
    <source>
        <dbReference type="ARBA" id="ARBA00004123"/>
    </source>
</evidence>
<dbReference type="GO" id="GO:0006338">
    <property type="term" value="P:chromatin remodeling"/>
    <property type="evidence" value="ECO:0007669"/>
    <property type="project" value="InterPro"/>
</dbReference>
<sequence>MPLYGRHPFIRQKPPADLKPNDEVFYCKITNEGFRDYDEYFARVILCNSLVWTCSLTGKSGLTYQDALTSEEHALKTLASFPAGLRKPLLYIATLTNRGRLADLCDDVFSFARDRYFVGESVEVTIKSHKKTCTVAGVVSPPAKAKSPVKTIPGVPSTAASVPASPQKKTSGGGGQLVSPDRVKYQVVDPEGKMHTVLPTDVCRKKNSYTREKNRTFFRQAVELEDGILRVKEKTQKKYGLHQLTFSDIYTGAPPTFTVSPKVKPGPVAATPGSPDAKAKAKKPKQPGTPKKEAAASTANGKKEAGEKPSGAADAASKEQLTSEQKAKAEAEAKAAKDREFEELLKLKMAQKEARQKKKLEERKLHAQFLTEWNRPRDDLECDDLRELPPLVPLRCAIPAQHFGDCMMVLEFMGLFAQQLDLKDFFPAGMSFDLLERALTETDILGALGDLFQMLLTAIFRTQEEEMEAKGRHPQGEESSEEEEGDEEEADRGRGALQAIRKAQRAATAVSKKQQQTLGLKLSKVTVDALSLTEVLRLHLATSGSLDVGRKIFSGWYSQEEDPGLWFATEEPEIMARLSKGSIYDLELGDKVKLLRVLVDQLLSMESFRGIIEENLMKLKQLKQDLRQIRLSAKQQDEPKKKKNQKEGAAEAKKEGAEGAEENTDDKSSTGKSDKASAAEKTVEEAKINGVIPEALKTPQQRKEEQRRREELERKEQALRKQVEQLQSVSSLQPLGEDRSHRRYWQFNTLPGLFVEDNDAERGVCIPGGTPLVRCELPKHPSVTFMEAFLLHNNRKRGDNGDSAALSDKENKEAAAERKALLHAEGKAQKLLCDSNPRVAGAGRRASVETPSVIMNGMVVDPKRELCVILDKVDNAVSDVPSGQTVNSGAHPHGTCSGNAVTCTVHGQVAMNAMPRWWFCRNKEELGSLIGALNLRGFRESKLRAALKRDQENLEAVIAKCPGRKLNPEAVWPAEEEGEAEVRKSLRLQAGPKPSAMAGYPSQLAQVYGFREALLDLEEKLFGGSLGIIKVDRLPWREKLDALLATVEAANKDPVELIKIAQTLDYESEVRCLSQALLDVSLGIEPKFLQPPLGETEEQRKKRKAAELARKLREDDGEDVPDEPPGKPSVLENWRESVGSCTSVAQLFLHLSSLERSVAWDRSVLKAYCRICRRRRDPERMLLCDGCDRGHHLYCLKPPLEEIPKGDWYCLSCRPREKLPSPTKRKYIEEDEDDAEEDGDEESGDDEEEDDDEQESNAAGNESEAEGSSSDGNEDSCDACGKGGTLICCDSCPLAYHMECTRPPLRRLPRGTWNCHKCSAAKQRSSGTPAIREKGTRTRSQSAAAESKRYIERRQQKANNKVQSQPPADPYRPPRISFKRARVSWDETSSISEEGLASRASSRRSSQDLPLDFKACDEILQALVHDPNSFPFHCAVSRRDVPDYYDVIRKPMDLGKIRGKLSGMEYRATREFVADIYLIFQNCGVYNRPGSLEYASGMALLATFERLLSHHGLGKFPPPPCFEEDVPGSKRTSKRAVKRHCCESDSEEGHSAGDRRSNTSTKNAASTPSTSTRNSSGGGSNSKRRSR</sequence>
<dbReference type="Gene3D" id="1.20.920.10">
    <property type="entry name" value="Bromodomain-like"/>
    <property type="match status" value="1"/>
</dbReference>
<feature type="domain" description="WAC" evidence="19">
    <location>
        <begin position="22"/>
        <end position="131"/>
    </location>
</feature>
<feature type="region of interest" description="Disordered" evidence="15">
    <location>
        <begin position="143"/>
        <end position="180"/>
    </location>
</feature>
<dbReference type="GO" id="GO:0003677">
    <property type="term" value="F:DNA binding"/>
    <property type="evidence" value="ECO:0007669"/>
    <property type="project" value="TreeGrafter"/>
</dbReference>
<evidence type="ECO:0000256" key="7">
    <source>
        <dbReference type="ARBA" id="ARBA00023054"/>
    </source>
</evidence>
<evidence type="ECO:0000256" key="13">
    <source>
        <dbReference type="PROSITE-ProRule" id="PRU00146"/>
    </source>
</evidence>
<dbReference type="SMART" id="SM00249">
    <property type="entry name" value="PHD"/>
    <property type="match status" value="2"/>
</dbReference>
<feature type="region of interest" description="Disordered" evidence="15">
    <location>
        <begin position="631"/>
        <end position="716"/>
    </location>
</feature>
<dbReference type="GO" id="GO:0008623">
    <property type="term" value="C:CHRAC"/>
    <property type="evidence" value="ECO:0007669"/>
    <property type="project" value="TreeGrafter"/>
</dbReference>
<dbReference type="SMART" id="SM00297">
    <property type="entry name" value="BROMO"/>
    <property type="match status" value="1"/>
</dbReference>
<feature type="domain" description="PHD-type" evidence="17">
    <location>
        <begin position="1274"/>
        <end position="1321"/>
    </location>
</feature>
<dbReference type="InterPro" id="IPR019786">
    <property type="entry name" value="Zinc_finger_PHD-type_CS"/>
</dbReference>
<feature type="compositionally biased region" description="Basic and acidic residues" evidence="15">
    <location>
        <begin position="701"/>
        <end position="716"/>
    </location>
</feature>
<evidence type="ECO:0000256" key="15">
    <source>
        <dbReference type="SAM" id="MobiDB-lite"/>
    </source>
</evidence>
<keyword evidence="3" id="KW-0479">Metal-binding</keyword>
<dbReference type="Gene3D" id="3.30.40.10">
    <property type="entry name" value="Zinc/RING finger domain, C3HC4 (zinc finger)"/>
    <property type="match status" value="2"/>
</dbReference>
<feature type="region of interest" description="Disordered" evidence="15">
    <location>
        <begin position="466"/>
        <end position="494"/>
    </location>
</feature>
<dbReference type="InterPro" id="IPR011011">
    <property type="entry name" value="Znf_FYVE_PHD"/>
</dbReference>
<keyword evidence="9" id="KW-0804">Transcription</keyword>
<evidence type="ECO:0000256" key="12">
    <source>
        <dbReference type="PROSITE-ProRule" id="PRU00035"/>
    </source>
</evidence>
<dbReference type="SUPFAM" id="SSF57903">
    <property type="entry name" value="FYVE/PHD zinc finger"/>
    <property type="match status" value="2"/>
</dbReference>
<evidence type="ECO:0000259" key="17">
    <source>
        <dbReference type="PROSITE" id="PS50016"/>
    </source>
</evidence>
<feature type="compositionally biased region" description="Low complexity" evidence="15">
    <location>
        <begin position="1256"/>
        <end position="1271"/>
    </location>
</feature>
<dbReference type="InterPro" id="IPR013083">
    <property type="entry name" value="Znf_RING/FYVE/PHD"/>
</dbReference>
<dbReference type="GO" id="GO:0008270">
    <property type="term" value="F:zinc ion binding"/>
    <property type="evidence" value="ECO:0007669"/>
    <property type="project" value="UniProtKB-KW"/>
</dbReference>
<dbReference type="FunFam" id="3.30.40.10:FF:000300">
    <property type="entry name" value="Bromodomain adjacent to zinc finger domain protein 1A"/>
    <property type="match status" value="1"/>
</dbReference>
<feature type="compositionally biased region" description="Basic and acidic residues" evidence="15">
    <location>
        <begin position="1346"/>
        <end position="1355"/>
    </location>
</feature>
<feature type="region of interest" description="Disordered" evidence="15">
    <location>
        <begin position="1324"/>
        <end position="1377"/>
    </location>
</feature>
<reference evidence="20" key="1">
    <citation type="submission" date="2016-09" db="EMBL/GenBank/DDBJ databases">
        <authorList>
            <person name="Capua I."/>
            <person name="De Benedictis P."/>
            <person name="Joannis T."/>
            <person name="Lombin L.H."/>
            <person name="Cattoli G."/>
        </authorList>
    </citation>
    <scope>NUCLEOTIDE SEQUENCE</scope>
</reference>
<comment type="subcellular location">
    <subcellularLocation>
        <location evidence="1 14">Nucleus</location>
    </subcellularLocation>
</comment>
<feature type="region of interest" description="Disordered" evidence="15">
    <location>
        <begin position="1519"/>
        <end position="1587"/>
    </location>
</feature>
<dbReference type="PROSITE" id="PS00633">
    <property type="entry name" value="BROMODOMAIN_1"/>
    <property type="match status" value="1"/>
</dbReference>
<dbReference type="PROSITE" id="PS01359">
    <property type="entry name" value="ZF_PHD_1"/>
    <property type="match status" value="2"/>
</dbReference>
<dbReference type="PANTHER" id="PTHR46510:SF1">
    <property type="entry name" value="BROMODOMAIN ADJACENT TO ZINC FINGER DOMAIN PROTEIN 1A"/>
    <property type="match status" value="1"/>
</dbReference>
<dbReference type="GO" id="GO:0006355">
    <property type="term" value="P:regulation of DNA-templated transcription"/>
    <property type="evidence" value="ECO:0007669"/>
    <property type="project" value="TreeGrafter"/>
</dbReference>
<dbReference type="GO" id="GO:0031445">
    <property type="term" value="P:regulation of heterochromatin formation"/>
    <property type="evidence" value="ECO:0007669"/>
    <property type="project" value="TreeGrafter"/>
</dbReference>
<keyword evidence="4 13" id="KW-0863">Zinc-finger</keyword>
<dbReference type="SUPFAM" id="SSF47370">
    <property type="entry name" value="Bromodomain"/>
    <property type="match status" value="1"/>
</dbReference>
<feature type="domain" description="PHD-type" evidence="17">
    <location>
        <begin position="1166"/>
        <end position="1216"/>
    </location>
</feature>
<keyword evidence="6" id="KW-0805">Transcription regulation</keyword>
<feature type="region of interest" description="Disordered" evidence="15">
    <location>
        <begin position="1091"/>
        <end position="1130"/>
    </location>
</feature>
<evidence type="ECO:0000259" key="16">
    <source>
        <dbReference type="PROSITE" id="PS50014"/>
    </source>
</evidence>
<dbReference type="InterPro" id="IPR028941">
    <property type="entry name" value="WHIM2_dom"/>
</dbReference>
<feature type="domain" description="DDT" evidence="18">
    <location>
        <begin position="400"/>
        <end position="465"/>
    </location>
</feature>
<evidence type="ECO:0000256" key="14">
    <source>
        <dbReference type="PROSITE-ProRule" id="PRU00475"/>
    </source>
</evidence>
<dbReference type="PROSITE" id="PS50014">
    <property type="entry name" value="BROMODOMAIN_2"/>
    <property type="match status" value="1"/>
</dbReference>
<evidence type="ECO:0000256" key="2">
    <source>
        <dbReference type="ARBA" id="ARBA00022553"/>
    </source>
</evidence>
<dbReference type="InterPro" id="IPR001965">
    <property type="entry name" value="Znf_PHD"/>
</dbReference>
<evidence type="ECO:0000259" key="18">
    <source>
        <dbReference type="PROSITE" id="PS50827"/>
    </source>
</evidence>
<dbReference type="SMART" id="SM00571">
    <property type="entry name" value="DDT"/>
    <property type="match status" value="1"/>
</dbReference>
<proteinExistence type="evidence at transcript level"/>
<feature type="compositionally biased region" description="Low complexity" evidence="15">
    <location>
        <begin position="1563"/>
        <end position="1575"/>
    </location>
</feature>
<evidence type="ECO:0000256" key="6">
    <source>
        <dbReference type="ARBA" id="ARBA00023015"/>
    </source>
</evidence>
<dbReference type="InterPro" id="IPR018501">
    <property type="entry name" value="DDT_dom"/>
</dbReference>
<evidence type="ECO:0000256" key="11">
    <source>
        <dbReference type="ARBA" id="ARBA00068253"/>
    </source>
</evidence>
<keyword evidence="7" id="KW-0175">Coiled coil</keyword>
<feature type="compositionally biased region" description="Acidic residues" evidence="15">
    <location>
        <begin position="478"/>
        <end position="490"/>
    </location>
</feature>
<dbReference type="InterPro" id="IPR019787">
    <property type="entry name" value="Znf_PHD-finger"/>
</dbReference>
<dbReference type="GO" id="GO:0000228">
    <property type="term" value="C:nuclear chromosome"/>
    <property type="evidence" value="ECO:0007669"/>
    <property type="project" value="TreeGrafter"/>
</dbReference>
<keyword evidence="2" id="KW-0597">Phosphoprotein</keyword>
<dbReference type="Pfam" id="PF15613">
    <property type="entry name" value="WSD"/>
    <property type="match status" value="1"/>
</dbReference>
<dbReference type="GO" id="GO:0045740">
    <property type="term" value="P:positive regulation of DNA replication"/>
    <property type="evidence" value="ECO:0007669"/>
    <property type="project" value="TreeGrafter"/>
</dbReference>
<feature type="compositionally biased region" description="Acidic residues" evidence="15">
    <location>
        <begin position="1229"/>
        <end position="1255"/>
    </location>
</feature>
<evidence type="ECO:0000313" key="20">
    <source>
        <dbReference type="EMBL" id="JAU00021.1"/>
    </source>
</evidence>
<evidence type="ECO:0000256" key="9">
    <source>
        <dbReference type="ARBA" id="ARBA00023163"/>
    </source>
</evidence>
<dbReference type="InterPro" id="IPR013136">
    <property type="entry name" value="WSTF_Acf1_Cbp146"/>
</dbReference>
<dbReference type="Pfam" id="PF15612">
    <property type="entry name" value="WHIM1"/>
    <property type="match status" value="1"/>
</dbReference>
<keyword evidence="10 14" id="KW-0539">Nucleus</keyword>
<evidence type="ECO:0000256" key="8">
    <source>
        <dbReference type="ARBA" id="ARBA00023117"/>
    </source>
</evidence>
<feature type="region of interest" description="Disordered" evidence="15">
    <location>
        <begin position="258"/>
        <end position="335"/>
    </location>
</feature>
<feature type="compositionally biased region" description="Basic and acidic residues" evidence="15">
    <location>
        <begin position="1097"/>
        <end position="1114"/>
    </location>
</feature>
<dbReference type="PANTHER" id="PTHR46510">
    <property type="entry name" value="BROMODOMAIN ADJACENT TO ZINC FINGER DOMAIN PROTEIN 1A"/>
    <property type="match status" value="1"/>
</dbReference>
<dbReference type="Pfam" id="PF10537">
    <property type="entry name" value="WAC_Acf1_DNA_bd"/>
    <property type="match status" value="1"/>
</dbReference>
<keyword evidence="5" id="KW-0862">Zinc</keyword>
<dbReference type="PROSITE" id="PS50016">
    <property type="entry name" value="ZF_PHD_2"/>
    <property type="match status" value="2"/>
</dbReference>
<dbReference type="InterPro" id="IPR028942">
    <property type="entry name" value="WHIM1_dom"/>
</dbReference>
<dbReference type="Pfam" id="PF00439">
    <property type="entry name" value="Bromodomain"/>
    <property type="match status" value="1"/>
</dbReference>
<dbReference type="Pfam" id="PF02791">
    <property type="entry name" value="DDT"/>
    <property type="match status" value="1"/>
</dbReference>
<evidence type="ECO:0000256" key="3">
    <source>
        <dbReference type="ARBA" id="ARBA00022723"/>
    </source>
</evidence>
<evidence type="ECO:0000256" key="10">
    <source>
        <dbReference type="ARBA" id="ARBA00023242"/>
    </source>
</evidence>
<name>A0A1E1XL01_AMBSC</name>
<dbReference type="InterPro" id="IPR001487">
    <property type="entry name" value="Bromodomain"/>
</dbReference>
<organism evidence="20">
    <name type="scientific">Amblyomma sculptum</name>
    <name type="common">Tick</name>
    <dbReference type="NCBI Taxonomy" id="1581419"/>
    <lineage>
        <taxon>Eukaryota</taxon>
        <taxon>Metazoa</taxon>
        <taxon>Ecdysozoa</taxon>
        <taxon>Arthropoda</taxon>
        <taxon>Chelicerata</taxon>
        <taxon>Arachnida</taxon>
        <taxon>Acari</taxon>
        <taxon>Parasitiformes</taxon>
        <taxon>Ixodida</taxon>
        <taxon>Ixodoidea</taxon>
        <taxon>Ixodidae</taxon>
        <taxon>Amblyomminae</taxon>
        <taxon>Amblyomma</taxon>
    </lineage>
</organism>
<feature type="compositionally biased region" description="Basic and acidic residues" evidence="15">
    <location>
        <begin position="1540"/>
        <end position="1557"/>
    </location>
</feature>
<dbReference type="InterPro" id="IPR018359">
    <property type="entry name" value="Bromodomain_CS"/>
</dbReference>
<dbReference type="Pfam" id="PF00628">
    <property type="entry name" value="PHD"/>
    <property type="match status" value="2"/>
</dbReference>
<reference evidence="20" key="2">
    <citation type="journal article" date="2017" name="Front. Cell. Infect. Microbiol.">
        <title>Analysis of the Salivary Gland Transcriptome of Unfed and Partially Fed Amblyomma sculptum Ticks and Descriptive Proteome of the Saliva.</title>
        <authorList>
            <person name="Esteves E."/>
            <person name="Maruyama S.R."/>
            <person name="Kawahara R."/>
            <person name="Fujita A."/>
            <person name="Martins L.A."/>
            <person name="Righi A.A."/>
            <person name="Costa F.B."/>
            <person name="Palmisano G."/>
            <person name="Labruna M.B."/>
            <person name="Sa-Nunes A."/>
            <person name="Ribeiro J.M.C."/>
            <person name="Fogaca A.C."/>
        </authorList>
    </citation>
    <scope>NUCLEOTIDE SEQUENCE</scope>
</reference>
<keyword evidence="8 12" id="KW-0103">Bromodomain</keyword>
<feature type="compositionally biased region" description="Polar residues" evidence="15">
    <location>
        <begin position="1357"/>
        <end position="1366"/>
    </location>
</feature>
<dbReference type="InterPro" id="IPR036427">
    <property type="entry name" value="Bromodomain-like_sf"/>
</dbReference>
<protein>
    <recommendedName>
        <fullName evidence="11">Bromodomain adjacent to zinc finger domain protein 1A</fullName>
    </recommendedName>
</protein>
<dbReference type="PROSITE" id="PS50827">
    <property type="entry name" value="DDT"/>
    <property type="match status" value="1"/>
</dbReference>
<dbReference type="EMBL" id="GFAA01003414">
    <property type="protein sequence ID" value="JAU00021.1"/>
    <property type="molecule type" value="mRNA"/>
</dbReference>
<evidence type="ECO:0000256" key="5">
    <source>
        <dbReference type="ARBA" id="ARBA00022833"/>
    </source>
</evidence>
<accession>A0A1E1XL01</accession>
<feature type="region of interest" description="Disordered" evidence="15">
    <location>
        <begin position="794"/>
        <end position="814"/>
    </location>
</feature>
<dbReference type="InterPro" id="IPR047171">
    <property type="entry name" value="BAZ1A"/>
</dbReference>
<feature type="compositionally biased region" description="Basic and acidic residues" evidence="15">
    <location>
        <begin position="466"/>
        <end position="476"/>
    </location>
</feature>
<dbReference type="CDD" id="cd15539">
    <property type="entry name" value="PHD1_AIRE"/>
    <property type="match status" value="1"/>
</dbReference>
<feature type="compositionally biased region" description="Basic and acidic residues" evidence="15">
    <location>
        <begin position="665"/>
        <end position="687"/>
    </location>
</feature>
<feature type="compositionally biased region" description="Basic and acidic residues" evidence="15">
    <location>
        <begin position="325"/>
        <end position="335"/>
    </location>
</feature>
<dbReference type="PROSITE" id="PS51136">
    <property type="entry name" value="WAC"/>
    <property type="match status" value="1"/>
</dbReference>
<feature type="compositionally biased region" description="Basic and acidic residues" evidence="15">
    <location>
        <begin position="635"/>
        <end position="657"/>
    </location>
</feature>
<feature type="region of interest" description="Disordered" evidence="15">
    <location>
        <begin position="1222"/>
        <end position="1275"/>
    </location>
</feature>
<feature type="domain" description="Bromo" evidence="16">
    <location>
        <begin position="1424"/>
        <end position="1494"/>
    </location>
</feature>
<evidence type="ECO:0000256" key="4">
    <source>
        <dbReference type="ARBA" id="ARBA00022771"/>
    </source>
</evidence>
<dbReference type="PRINTS" id="PR00503">
    <property type="entry name" value="BROMODOMAIN"/>
</dbReference>